<evidence type="ECO:0000256" key="6">
    <source>
        <dbReference type="ARBA" id="ARBA00023136"/>
    </source>
</evidence>
<dbReference type="CDD" id="cd01115">
    <property type="entry name" value="SLC13_permease"/>
    <property type="match status" value="1"/>
</dbReference>
<dbReference type="EMBL" id="CAAE01015001">
    <property type="protein sequence ID" value="CAG08846.1"/>
    <property type="molecule type" value="Genomic_DNA"/>
</dbReference>
<keyword evidence="6 8" id="KW-0472">Membrane</keyword>
<evidence type="ECO:0000256" key="5">
    <source>
        <dbReference type="ARBA" id="ARBA00022989"/>
    </source>
</evidence>
<dbReference type="AlphaFoldDB" id="Q4RRY6"/>
<comment type="subcellular location">
    <subcellularLocation>
        <location evidence="1">Membrane</location>
        <topology evidence="1">Multi-pass membrane protein</topology>
    </subcellularLocation>
</comment>
<keyword evidence="5 8" id="KW-1133">Transmembrane helix</keyword>
<feature type="transmembrane region" description="Helical" evidence="8">
    <location>
        <begin position="436"/>
        <end position="456"/>
    </location>
</feature>
<feature type="transmembrane region" description="Helical" evidence="8">
    <location>
        <begin position="20"/>
        <end position="36"/>
    </location>
</feature>
<dbReference type="GO" id="GO:0015141">
    <property type="term" value="F:succinate transmembrane transporter activity"/>
    <property type="evidence" value="ECO:0007669"/>
    <property type="project" value="TreeGrafter"/>
</dbReference>
<keyword evidence="4 8" id="KW-0812">Transmembrane</keyword>
<reference evidence="9" key="2">
    <citation type="submission" date="2004-02" db="EMBL/GenBank/DDBJ databases">
        <authorList>
            <consortium name="Genoscope"/>
            <consortium name="Whitehead Institute Centre for Genome Research"/>
        </authorList>
    </citation>
    <scope>NUCLEOTIDE SEQUENCE</scope>
</reference>
<dbReference type="PANTHER" id="PTHR10283">
    <property type="entry name" value="SOLUTE CARRIER FAMILY 13 MEMBER"/>
    <property type="match status" value="1"/>
</dbReference>
<feature type="transmembrane region" description="Helical" evidence="8">
    <location>
        <begin position="476"/>
        <end position="500"/>
    </location>
</feature>
<evidence type="ECO:0000256" key="2">
    <source>
        <dbReference type="ARBA" id="ARBA00006772"/>
    </source>
</evidence>
<comment type="caution">
    <text evidence="9">The sequence shown here is derived from an EMBL/GenBank/DDBJ whole genome shotgun (WGS) entry which is preliminary data.</text>
</comment>
<evidence type="ECO:0000256" key="3">
    <source>
        <dbReference type="ARBA" id="ARBA00022448"/>
    </source>
</evidence>
<organism evidence="9">
    <name type="scientific">Tetraodon nigroviridis</name>
    <name type="common">Spotted green pufferfish</name>
    <name type="synonym">Chelonodon nigroviridis</name>
    <dbReference type="NCBI Taxonomy" id="99883"/>
    <lineage>
        <taxon>Eukaryota</taxon>
        <taxon>Metazoa</taxon>
        <taxon>Chordata</taxon>
        <taxon>Craniata</taxon>
        <taxon>Vertebrata</taxon>
        <taxon>Euteleostomi</taxon>
        <taxon>Actinopterygii</taxon>
        <taxon>Neopterygii</taxon>
        <taxon>Teleostei</taxon>
        <taxon>Neoteleostei</taxon>
        <taxon>Acanthomorphata</taxon>
        <taxon>Eupercaria</taxon>
        <taxon>Tetraodontiformes</taxon>
        <taxon>Tetradontoidea</taxon>
        <taxon>Tetraodontidae</taxon>
        <taxon>Tetraodon</taxon>
    </lineage>
</organism>
<dbReference type="GO" id="GO:0071285">
    <property type="term" value="P:cellular response to lithium ion"/>
    <property type="evidence" value="ECO:0007669"/>
    <property type="project" value="TreeGrafter"/>
</dbReference>
<comment type="similarity">
    <text evidence="2">Belongs to the SLC13A/DASS transporter (TC 2.A.47) family. NADC subfamily.</text>
</comment>
<evidence type="ECO:0000256" key="1">
    <source>
        <dbReference type="ARBA" id="ARBA00004141"/>
    </source>
</evidence>
<feature type="transmembrane region" description="Helical" evidence="8">
    <location>
        <begin position="264"/>
        <end position="282"/>
    </location>
</feature>
<protein>
    <submittedName>
        <fullName evidence="9">(spotted green pufferfish) hypothetical protein</fullName>
    </submittedName>
</protein>
<keyword evidence="7" id="KW-0406">Ion transport</keyword>
<name>Q4RRY6_TETNG</name>
<dbReference type="Pfam" id="PF00939">
    <property type="entry name" value="Na_sulph_symp"/>
    <property type="match status" value="1"/>
</dbReference>
<evidence type="ECO:0000256" key="8">
    <source>
        <dbReference type="SAM" id="Phobius"/>
    </source>
</evidence>
<accession>Q4RRY6</accession>
<dbReference type="GO" id="GO:0015138">
    <property type="term" value="F:fumarate transmembrane transporter activity"/>
    <property type="evidence" value="ECO:0007669"/>
    <property type="project" value="TreeGrafter"/>
</dbReference>
<evidence type="ECO:0000256" key="7">
    <source>
        <dbReference type="ARBA" id="ARBA00023201"/>
    </source>
</evidence>
<dbReference type="InterPro" id="IPR001898">
    <property type="entry name" value="SLC13A/DASS"/>
</dbReference>
<keyword evidence="7" id="KW-0739">Sodium transport</keyword>
<dbReference type="GO" id="GO:0017153">
    <property type="term" value="F:sodium:dicarboxylate symporter activity"/>
    <property type="evidence" value="ECO:0007669"/>
    <property type="project" value="TreeGrafter"/>
</dbReference>
<dbReference type="KEGG" id="tng:GSTEN00029948G001"/>
<proteinExistence type="inferred from homology"/>
<feature type="non-terminal residue" evidence="9">
    <location>
        <position position="1"/>
    </location>
</feature>
<dbReference type="PROSITE" id="PS01271">
    <property type="entry name" value="NA_SULFATE"/>
    <property type="match status" value="1"/>
</dbReference>
<dbReference type="InterPro" id="IPR031312">
    <property type="entry name" value="Na/sul_symport_CS"/>
</dbReference>
<dbReference type="GO" id="GO:0015139">
    <property type="term" value="F:alpha-ketoglutarate transmembrane transporter activity"/>
    <property type="evidence" value="ECO:0007669"/>
    <property type="project" value="TreeGrafter"/>
</dbReference>
<evidence type="ECO:0000313" key="9">
    <source>
        <dbReference type="EMBL" id="CAG08846.1"/>
    </source>
</evidence>
<feature type="transmembrane region" description="Helical" evidence="8">
    <location>
        <begin position="48"/>
        <end position="70"/>
    </location>
</feature>
<keyword evidence="3" id="KW-0813">Transport</keyword>
<keyword evidence="7" id="KW-0915">Sodium</keyword>
<reference evidence="9" key="1">
    <citation type="journal article" date="2004" name="Nature">
        <title>Genome duplication in the teleost fish Tetraodon nigroviridis reveals the early vertebrate proto-karyotype.</title>
        <authorList>
            <person name="Jaillon O."/>
            <person name="Aury J.-M."/>
            <person name="Brunet F."/>
            <person name="Petit J.-L."/>
            <person name="Stange-Thomann N."/>
            <person name="Mauceli E."/>
            <person name="Bouneau L."/>
            <person name="Fischer C."/>
            <person name="Ozouf-Costaz C."/>
            <person name="Bernot A."/>
            <person name="Nicaud S."/>
            <person name="Jaffe D."/>
            <person name="Fisher S."/>
            <person name="Lutfalla G."/>
            <person name="Dossat C."/>
            <person name="Segurens B."/>
            <person name="Dasilva C."/>
            <person name="Salanoubat M."/>
            <person name="Levy M."/>
            <person name="Boudet N."/>
            <person name="Castellano S."/>
            <person name="Anthouard V."/>
            <person name="Jubin C."/>
            <person name="Castelli V."/>
            <person name="Katinka M."/>
            <person name="Vacherie B."/>
            <person name="Biemont C."/>
            <person name="Skalli Z."/>
            <person name="Cattolico L."/>
            <person name="Poulain J."/>
            <person name="De Berardinis V."/>
            <person name="Cruaud C."/>
            <person name="Duprat S."/>
            <person name="Brottier P."/>
            <person name="Coutanceau J.-P."/>
            <person name="Gouzy J."/>
            <person name="Parra G."/>
            <person name="Lardier G."/>
            <person name="Chapple C."/>
            <person name="McKernan K.J."/>
            <person name="McEwan P."/>
            <person name="Bosak S."/>
            <person name="Kellis M."/>
            <person name="Volff J.-N."/>
            <person name="Guigo R."/>
            <person name="Zody M.C."/>
            <person name="Mesirov J."/>
            <person name="Lindblad-Toh K."/>
            <person name="Birren B."/>
            <person name="Nusbaum C."/>
            <person name="Kahn D."/>
            <person name="Robinson-Rechavi M."/>
            <person name="Laudet V."/>
            <person name="Schachter V."/>
            <person name="Quetier F."/>
            <person name="Saurin W."/>
            <person name="Scarpelli C."/>
            <person name="Wincker P."/>
            <person name="Lander E.S."/>
            <person name="Weissenbach J."/>
            <person name="Roest Crollius H."/>
        </authorList>
    </citation>
    <scope>NUCLEOTIDE SEQUENCE [LARGE SCALE GENOMIC DNA]</scope>
</reference>
<feature type="transmembrane region" description="Helical" evidence="8">
    <location>
        <begin position="302"/>
        <end position="319"/>
    </location>
</feature>
<evidence type="ECO:0000256" key="4">
    <source>
        <dbReference type="ARBA" id="ARBA00022692"/>
    </source>
</evidence>
<feature type="transmembrane region" description="Helical" evidence="8">
    <location>
        <begin position="391"/>
        <end position="424"/>
    </location>
</feature>
<dbReference type="PANTHER" id="PTHR10283:SF82">
    <property type="entry name" value="SOLUTE CARRIER FAMILY 13 MEMBER 2"/>
    <property type="match status" value="1"/>
</dbReference>
<dbReference type="OrthoDB" id="6493944at2759"/>
<feature type="transmembrane region" description="Helical" evidence="8">
    <location>
        <begin position="354"/>
        <end position="371"/>
    </location>
</feature>
<dbReference type="GO" id="GO:0005886">
    <property type="term" value="C:plasma membrane"/>
    <property type="evidence" value="ECO:0007669"/>
    <property type="project" value="TreeGrafter"/>
</dbReference>
<feature type="transmembrane region" description="Helical" evidence="8">
    <location>
        <begin position="201"/>
        <end position="223"/>
    </location>
</feature>
<sequence length="509" mass="56369">MGIMKAEEVSTEYLKDSNMLFIGGILVAIAVEKWNLHKRIALRVLLFIGVRPSLLLMGVMIVTAFLSMWISNSAATAMMLPITNAILEQLKEIEMQIEEKCQNPAEDNPSFELDAPEIQEKSSEKDEAQLEHRACRYQPVTESRRTAVEEKYNRLTKGLSLSVCYSACIGGTATLTGTTPNIILQGQIDKLFPENGGVINFASWFGFAFPNMVLMLVLTWLWLHFMFLGFNMKQSFSCGLKSERDQEGYRVMKEDYKNLGSMKFAEASVLIIFVLLVVLWFTREPGFIDGWATVLFNKDGKYVSDGTVAILVSMLFFVIPSELPRCGGYGYDQEGRKVKAPQTLLTWKVVNKRMPWNVILLLGGGFALAAGSEKSGLSGWLGQRLAPLQQIPPFAISLLLSMLVATFTECSSNVATTTLFLPILASMATAIKMHPLYVMLPCTIAASLAFMLPVATPPNAIVFSFGKLKVIDMVKAGFGLNLIGILTTNLGINTWGYAMFDMGNFPQWA</sequence>
<gene>
    <name evidence="9" type="ORF">GSTENG00029948001</name>
</gene>